<dbReference type="SUPFAM" id="SSF55144">
    <property type="entry name" value="LigT-like"/>
    <property type="match status" value="1"/>
</dbReference>
<name>A0A6S6T2S4_9BACT</name>
<dbReference type="PANTHER" id="PTHR28141">
    <property type="entry name" value="2',3'-CYCLIC-NUCLEOTIDE 3'-PHOSPHODIESTERASE"/>
    <property type="match status" value="1"/>
</dbReference>
<dbReference type="PANTHER" id="PTHR28141:SF1">
    <property type="entry name" value="2',3'-CYCLIC-NUCLEOTIDE 3'-PHOSPHODIESTERASE"/>
    <property type="match status" value="1"/>
</dbReference>
<reference evidence="1" key="1">
    <citation type="submission" date="2020-01" db="EMBL/GenBank/DDBJ databases">
        <authorList>
            <person name="Meier V. D."/>
            <person name="Meier V D."/>
        </authorList>
    </citation>
    <scope>NUCLEOTIDE SEQUENCE</scope>
    <source>
        <strain evidence="1">HLG_WM_MAG_10</strain>
    </source>
</reference>
<dbReference type="InterPro" id="IPR012386">
    <property type="entry name" value="Cyclic-nucl_3Pdiesterase"/>
</dbReference>
<dbReference type="GO" id="GO:0004113">
    <property type="term" value="F:2',3'-cyclic-nucleotide 3'-phosphodiesterase activity"/>
    <property type="evidence" value="ECO:0007669"/>
    <property type="project" value="TreeGrafter"/>
</dbReference>
<dbReference type="AlphaFoldDB" id="A0A6S6T2S4"/>
<proteinExistence type="predicted"/>
<sequence>MYTLWLMPDNLAYQKLSTLIVDLSTTHDTPTFEPHVTLLSGITDETSVAIQKTEELANSLIPVSATLTRIEFLEVYYRCLFFCTNKSEDLMEARILAEAIFEHTKIDPFIPHVSFLYGSLPIFQKEAIIGALGDSFFMDFRMPKLCLVKTQRTPEHWELMAEFEL</sequence>
<evidence type="ECO:0008006" key="2">
    <source>
        <dbReference type="Google" id="ProtNLM"/>
    </source>
</evidence>
<organism evidence="1">
    <name type="scientific">uncultured Aureispira sp</name>
    <dbReference type="NCBI Taxonomy" id="1331704"/>
    <lineage>
        <taxon>Bacteria</taxon>
        <taxon>Pseudomonadati</taxon>
        <taxon>Bacteroidota</taxon>
        <taxon>Saprospiria</taxon>
        <taxon>Saprospirales</taxon>
        <taxon>Saprospiraceae</taxon>
        <taxon>Aureispira</taxon>
        <taxon>environmental samples</taxon>
    </lineage>
</organism>
<dbReference type="InterPro" id="IPR009097">
    <property type="entry name" value="Cyclic_Pdiesterase"/>
</dbReference>
<protein>
    <recommendedName>
        <fullName evidence="2">Cyclic phosphodiesterase-like protein</fullName>
    </recommendedName>
</protein>
<dbReference type="GO" id="GO:0009187">
    <property type="term" value="P:cyclic nucleotide metabolic process"/>
    <property type="evidence" value="ECO:0007669"/>
    <property type="project" value="TreeGrafter"/>
</dbReference>
<gene>
    <name evidence="1" type="ORF">HELGO_WM36146</name>
</gene>
<dbReference type="EMBL" id="CACVAQ010000154">
    <property type="protein sequence ID" value="CAA6809443.1"/>
    <property type="molecule type" value="Genomic_DNA"/>
</dbReference>
<accession>A0A6S6T2S4</accession>
<evidence type="ECO:0000313" key="1">
    <source>
        <dbReference type="EMBL" id="CAA6809443.1"/>
    </source>
</evidence>
<dbReference type="Pfam" id="PF07823">
    <property type="entry name" value="CPDase"/>
    <property type="match status" value="1"/>
</dbReference>
<dbReference type="Gene3D" id="3.90.1140.10">
    <property type="entry name" value="Cyclic phosphodiesterase"/>
    <property type="match status" value="1"/>
</dbReference>